<name>A0AAV4HRW0_9GAST</name>
<accession>A0AAV4HRW0</accession>
<sequence length="98" mass="10788">MTINIMMYLSLTCDKAVERSSPGCGAPLLTKARHRCLSFTMRTRPVGLNSGRFRPSFVSPLTESTSYFTTTTISITKTTNSSCAKRGKNIAEFTAKIK</sequence>
<evidence type="ECO:0000313" key="2">
    <source>
        <dbReference type="Proteomes" id="UP000762676"/>
    </source>
</evidence>
<evidence type="ECO:0000313" key="1">
    <source>
        <dbReference type="EMBL" id="GFS00485.1"/>
    </source>
</evidence>
<gene>
    <name evidence="1" type="ORF">ElyMa_002815900</name>
</gene>
<protein>
    <submittedName>
        <fullName evidence="1">Uncharacterized protein</fullName>
    </submittedName>
</protein>
<reference evidence="1 2" key="1">
    <citation type="journal article" date="2021" name="Elife">
        <title>Chloroplast acquisition without the gene transfer in kleptoplastic sea slugs, Plakobranchus ocellatus.</title>
        <authorList>
            <person name="Maeda T."/>
            <person name="Takahashi S."/>
            <person name="Yoshida T."/>
            <person name="Shimamura S."/>
            <person name="Takaki Y."/>
            <person name="Nagai Y."/>
            <person name="Toyoda A."/>
            <person name="Suzuki Y."/>
            <person name="Arimoto A."/>
            <person name="Ishii H."/>
            <person name="Satoh N."/>
            <person name="Nishiyama T."/>
            <person name="Hasebe M."/>
            <person name="Maruyama T."/>
            <person name="Minagawa J."/>
            <person name="Obokata J."/>
            <person name="Shigenobu S."/>
        </authorList>
    </citation>
    <scope>NUCLEOTIDE SEQUENCE [LARGE SCALE GENOMIC DNA]</scope>
</reference>
<dbReference type="AlphaFoldDB" id="A0AAV4HRW0"/>
<dbReference type="EMBL" id="BMAT01005836">
    <property type="protein sequence ID" value="GFS00485.1"/>
    <property type="molecule type" value="Genomic_DNA"/>
</dbReference>
<dbReference type="Proteomes" id="UP000762676">
    <property type="component" value="Unassembled WGS sequence"/>
</dbReference>
<proteinExistence type="predicted"/>
<keyword evidence="2" id="KW-1185">Reference proteome</keyword>
<comment type="caution">
    <text evidence="1">The sequence shown here is derived from an EMBL/GenBank/DDBJ whole genome shotgun (WGS) entry which is preliminary data.</text>
</comment>
<organism evidence="1 2">
    <name type="scientific">Elysia marginata</name>
    <dbReference type="NCBI Taxonomy" id="1093978"/>
    <lineage>
        <taxon>Eukaryota</taxon>
        <taxon>Metazoa</taxon>
        <taxon>Spiralia</taxon>
        <taxon>Lophotrochozoa</taxon>
        <taxon>Mollusca</taxon>
        <taxon>Gastropoda</taxon>
        <taxon>Heterobranchia</taxon>
        <taxon>Euthyneura</taxon>
        <taxon>Panpulmonata</taxon>
        <taxon>Sacoglossa</taxon>
        <taxon>Placobranchoidea</taxon>
        <taxon>Plakobranchidae</taxon>
        <taxon>Elysia</taxon>
    </lineage>
</organism>